<evidence type="ECO:0000313" key="6">
    <source>
        <dbReference type="Proteomes" id="UP001242368"/>
    </source>
</evidence>
<evidence type="ECO:0000259" key="4">
    <source>
        <dbReference type="Pfam" id="PF01420"/>
    </source>
</evidence>
<proteinExistence type="inferred from homology"/>
<keyword evidence="5" id="KW-0255">Endonuclease</keyword>
<feature type="domain" description="Type I restriction modification DNA specificity" evidence="4">
    <location>
        <begin position="10"/>
        <end position="144"/>
    </location>
</feature>
<dbReference type="InterPro" id="IPR000055">
    <property type="entry name" value="Restrct_endonuc_typeI_TRD"/>
</dbReference>
<keyword evidence="3" id="KW-0238">DNA-binding</keyword>
<dbReference type="PANTHER" id="PTHR43140:SF1">
    <property type="entry name" value="TYPE I RESTRICTION ENZYME ECOKI SPECIFICITY SUBUNIT"/>
    <property type="match status" value="1"/>
</dbReference>
<evidence type="ECO:0000256" key="3">
    <source>
        <dbReference type="ARBA" id="ARBA00023125"/>
    </source>
</evidence>
<dbReference type="Proteomes" id="UP001242368">
    <property type="component" value="Unassembled WGS sequence"/>
</dbReference>
<protein>
    <submittedName>
        <fullName evidence="5">Restriction endonuclease subunit S</fullName>
        <ecNumber evidence="5">3.1.21.-</ecNumber>
    </submittedName>
</protein>
<evidence type="ECO:0000313" key="5">
    <source>
        <dbReference type="EMBL" id="MDN3707256.1"/>
    </source>
</evidence>
<keyword evidence="5" id="KW-0378">Hydrolase</keyword>
<dbReference type="Pfam" id="PF01420">
    <property type="entry name" value="Methylase_S"/>
    <property type="match status" value="1"/>
</dbReference>
<organism evidence="5 6">
    <name type="scientific">Paenimyroides ceti</name>
    <dbReference type="NCBI Taxonomy" id="395087"/>
    <lineage>
        <taxon>Bacteria</taxon>
        <taxon>Pseudomonadati</taxon>
        <taxon>Bacteroidota</taxon>
        <taxon>Flavobacteriia</taxon>
        <taxon>Flavobacteriales</taxon>
        <taxon>Flavobacteriaceae</taxon>
        <taxon>Paenimyroides</taxon>
    </lineage>
</organism>
<keyword evidence="6" id="KW-1185">Reference proteome</keyword>
<dbReference type="InterPro" id="IPR051212">
    <property type="entry name" value="Type-I_RE_S_subunit"/>
</dbReference>
<dbReference type="SUPFAM" id="SSF116734">
    <property type="entry name" value="DNA methylase specificity domain"/>
    <property type="match status" value="1"/>
</dbReference>
<dbReference type="EC" id="3.1.21.-" evidence="5"/>
<accession>A0ABT8CU22</accession>
<dbReference type="RefSeq" id="WP_290364736.1">
    <property type="nucleotide sequence ID" value="NZ_JAUFQU010000001.1"/>
</dbReference>
<keyword evidence="5" id="KW-0540">Nuclease</keyword>
<comment type="caution">
    <text evidence="5">The sequence shown here is derived from an EMBL/GenBank/DDBJ whole genome shotgun (WGS) entry which is preliminary data.</text>
</comment>
<reference evidence="6" key="1">
    <citation type="journal article" date="2019" name="Int. J. Syst. Evol. Microbiol.">
        <title>The Global Catalogue of Microorganisms (GCM) 10K type strain sequencing project: providing services to taxonomists for standard genome sequencing and annotation.</title>
        <authorList>
            <consortium name="The Broad Institute Genomics Platform"/>
            <consortium name="The Broad Institute Genome Sequencing Center for Infectious Disease"/>
            <person name="Wu L."/>
            <person name="Ma J."/>
        </authorList>
    </citation>
    <scope>NUCLEOTIDE SEQUENCE [LARGE SCALE GENOMIC DNA]</scope>
    <source>
        <strain evidence="6">CECT 7184</strain>
    </source>
</reference>
<evidence type="ECO:0000256" key="1">
    <source>
        <dbReference type="ARBA" id="ARBA00010923"/>
    </source>
</evidence>
<comment type="similarity">
    <text evidence="1">Belongs to the type-I restriction system S methylase family.</text>
</comment>
<name>A0ABT8CU22_9FLAO</name>
<dbReference type="PANTHER" id="PTHR43140">
    <property type="entry name" value="TYPE-1 RESTRICTION ENZYME ECOKI SPECIFICITY PROTEIN"/>
    <property type="match status" value="1"/>
</dbReference>
<dbReference type="Gene3D" id="3.90.220.20">
    <property type="entry name" value="DNA methylase specificity domains"/>
    <property type="match status" value="1"/>
</dbReference>
<sequence>MQFGFYEKPKEEGELLYLQAKNFNSYGLFEDRIDGWIDISEKSKSHILEDGDILFVGKGMRNFAWKYSADIGKAIASSIFYVIKPKSELVDADYLVAIFNSSKYQSFFQTLGAGSSIPSIRKNELEAVEIPLPPLEIQKKIADLSLLHQKQLLLTEKLIEEKNKLFQAVINDILK</sequence>
<keyword evidence="2" id="KW-0680">Restriction system</keyword>
<dbReference type="GO" id="GO:0004519">
    <property type="term" value="F:endonuclease activity"/>
    <property type="evidence" value="ECO:0007669"/>
    <property type="project" value="UniProtKB-KW"/>
</dbReference>
<dbReference type="EMBL" id="JAUFQU010000001">
    <property type="protein sequence ID" value="MDN3707256.1"/>
    <property type="molecule type" value="Genomic_DNA"/>
</dbReference>
<dbReference type="InterPro" id="IPR044946">
    <property type="entry name" value="Restrct_endonuc_typeI_TRD_sf"/>
</dbReference>
<dbReference type="GO" id="GO:0016787">
    <property type="term" value="F:hydrolase activity"/>
    <property type="evidence" value="ECO:0007669"/>
    <property type="project" value="UniProtKB-KW"/>
</dbReference>
<evidence type="ECO:0000256" key="2">
    <source>
        <dbReference type="ARBA" id="ARBA00022747"/>
    </source>
</evidence>
<gene>
    <name evidence="5" type="ORF">QW060_08920</name>
</gene>